<dbReference type="NCBIfam" id="NF047593">
    <property type="entry name" value="IS66_ISAeme5_TnpA"/>
    <property type="match status" value="1"/>
</dbReference>
<evidence type="ECO:0000313" key="1">
    <source>
        <dbReference type="EMBL" id="MYM34375.1"/>
    </source>
</evidence>
<organism evidence="1 2">
    <name type="scientific">Duganella lactea</name>
    <dbReference type="NCBI Taxonomy" id="2692173"/>
    <lineage>
        <taxon>Bacteria</taxon>
        <taxon>Pseudomonadati</taxon>
        <taxon>Pseudomonadota</taxon>
        <taxon>Betaproteobacteria</taxon>
        <taxon>Burkholderiales</taxon>
        <taxon>Oxalobacteraceae</taxon>
        <taxon>Telluria group</taxon>
        <taxon>Duganella</taxon>
    </lineage>
</organism>
<keyword evidence="2" id="KW-1185">Reference proteome</keyword>
<gene>
    <name evidence="1" type="ORF">GTP38_08500</name>
</gene>
<protein>
    <recommendedName>
        <fullName evidence="3">IS66 family insertion sequence element accessory protein TnpB</fullName>
    </recommendedName>
</protein>
<evidence type="ECO:0008006" key="3">
    <source>
        <dbReference type="Google" id="ProtNLM"/>
    </source>
</evidence>
<name>A0ABW9V6H0_9BURK</name>
<evidence type="ECO:0000313" key="2">
    <source>
        <dbReference type="Proteomes" id="UP000449678"/>
    </source>
</evidence>
<comment type="caution">
    <text evidence="1">The sequence shown here is derived from an EMBL/GenBank/DDBJ whole genome shotgun (WGS) entry which is preliminary data.</text>
</comment>
<dbReference type="Proteomes" id="UP000449678">
    <property type="component" value="Unassembled WGS sequence"/>
</dbReference>
<proteinExistence type="predicted"/>
<dbReference type="RefSeq" id="WP_160989772.1">
    <property type="nucleotide sequence ID" value="NZ_WWCO01000005.1"/>
</dbReference>
<accession>A0ABW9V6H0</accession>
<sequence>MQRESNQQRWLARLQEQASSGLGIQAWCVREGLTASAFHYWRKRLATPSQPATTLIALPGVGGRPASVLEVMTPSGYVIRIASLEQLGWAKGLLEVLR</sequence>
<dbReference type="EMBL" id="WWCO01000005">
    <property type="protein sequence ID" value="MYM34375.1"/>
    <property type="molecule type" value="Genomic_DNA"/>
</dbReference>
<reference evidence="1 2" key="1">
    <citation type="submission" date="2019-12" db="EMBL/GenBank/DDBJ databases">
        <title>Novel species isolated from a subtropical stream in China.</title>
        <authorList>
            <person name="Lu H."/>
        </authorList>
    </citation>
    <scope>NUCLEOTIDE SEQUENCE [LARGE SCALE GENOMIC DNA]</scope>
    <source>
        <strain evidence="1 2">FT94W</strain>
    </source>
</reference>